<organism evidence="2 3">
    <name type="scientific">Endocarpon pusillum</name>
    <dbReference type="NCBI Taxonomy" id="364733"/>
    <lineage>
        <taxon>Eukaryota</taxon>
        <taxon>Fungi</taxon>
        <taxon>Dikarya</taxon>
        <taxon>Ascomycota</taxon>
        <taxon>Pezizomycotina</taxon>
        <taxon>Eurotiomycetes</taxon>
        <taxon>Chaetothyriomycetidae</taxon>
        <taxon>Verrucariales</taxon>
        <taxon>Verrucariaceae</taxon>
        <taxon>Endocarpon</taxon>
    </lineage>
</organism>
<reference evidence="2" key="1">
    <citation type="submission" date="2020-02" db="EMBL/GenBank/DDBJ databases">
        <authorList>
            <person name="Palmer J.M."/>
        </authorList>
    </citation>
    <scope>NUCLEOTIDE SEQUENCE</scope>
    <source>
        <strain evidence="2">EPUS1.4</strain>
        <tissue evidence="2">Thallus</tissue>
    </source>
</reference>
<gene>
    <name evidence="2" type="ORF">GJ744_008177</name>
</gene>
<evidence type="ECO:0000313" key="3">
    <source>
        <dbReference type="Proteomes" id="UP000606974"/>
    </source>
</evidence>
<evidence type="ECO:0000313" key="2">
    <source>
        <dbReference type="EMBL" id="KAF7509283.1"/>
    </source>
</evidence>
<feature type="domain" description="NYN" evidence="1">
    <location>
        <begin position="8"/>
        <end position="64"/>
    </location>
</feature>
<name>A0A8H7AHM0_9EURO</name>
<dbReference type="Pfam" id="PF01936">
    <property type="entry name" value="NYN"/>
    <property type="match status" value="1"/>
</dbReference>
<dbReference type="PANTHER" id="PTHR35811:SF1">
    <property type="entry name" value="HTH OST-TYPE DOMAIN-CONTAINING PROTEIN"/>
    <property type="match status" value="1"/>
</dbReference>
<dbReference type="PANTHER" id="PTHR35811">
    <property type="entry name" value="SLR1870 PROTEIN"/>
    <property type="match status" value="1"/>
</dbReference>
<evidence type="ECO:0000259" key="1">
    <source>
        <dbReference type="Pfam" id="PF01936"/>
    </source>
</evidence>
<protein>
    <recommendedName>
        <fullName evidence="1">NYN domain-containing protein</fullName>
    </recommendedName>
</protein>
<comment type="caution">
    <text evidence="2">The sequence shown here is derived from an EMBL/GenBank/DDBJ whole genome shotgun (WGS) entry which is preliminary data.</text>
</comment>
<dbReference type="OrthoDB" id="5205629at2759"/>
<sequence length="65" mass="7044">MTTNNSNLALLIDGDNVSPKVIVGLMAEIANYGTASVRHIYGDWTNPSLKGWKGCLLDHSITPMQ</sequence>
<dbReference type="AlphaFoldDB" id="A0A8H7AHM0"/>
<dbReference type="GO" id="GO:0004540">
    <property type="term" value="F:RNA nuclease activity"/>
    <property type="evidence" value="ECO:0007669"/>
    <property type="project" value="InterPro"/>
</dbReference>
<accession>A0A8H7AHM0</accession>
<dbReference type="EMBL" id="JAACFV010000043">
    <property type="protein sequence ID" value="KAF7509283.1"/>
    <property type="molecule type" value="Genomic_DNA"/>
</dbReference>
<dbReference type="InterPro" id="IPR021139">
    <property type="entry name" value="NYN"/>
</dbReference>
<proteinExistence type="predicted"/>
<dbReference type="Proteomes" id="UP000606974">
    <property type="component" value="Unassembled WGS sequence"/>
</dbReference>
<keyword evidence="3" id="KW-1185">Reference proteome</keyword>